<keyword evidence="3" id="KW-1185">Reference proteome</keyword>
<evidence type="ECO:0000313" key="3">
    <source>
        <dbReference type="Proteomes" id="UP001153292"/>
    </source>
</evidence>
<feature type="compositionally biased region" description="Polar residues" evidence="1">
    <location>
        <begin position="191"/>
        <end position="207"/>
    </location>
</feature>
<feature type="compositionally biased region" description="Low complexity" evidence="1">
    <location>
        <begin position="292"/>
        <end position="308"/>
    </location>
</feature>
<sequence>MVVNCAEEFRTADYHTLVDSVMLVHETVQALVKKATKMDKMPKIVDINQRMKEELTRLREEKPAKKKKAKGKVKVPPKEGKKKLKAPATAAVEIKLKPEALQEGTESQTGSRLILVPGPNAADKADVLAERLKQSVAAFVEVGRPEKCTNLRIAGLDETVAETEVLAAIAMKWSSDSRRATTELQEAGPSNPDTNPITTSLQSTSETFEQPQLKQVRVVGIDDSISADEVCQALAQVGGCPAYQIKVSKLHTGARGTGMESQPSTSKDLTGMEEASRENTERKERKRKRARSSSSDSSSSSSTSSSSSLGCRRKKNRKHSRRNRKFDYLINEIHNLKSQLNKSCFESPLTDNNEYAESCIDSNISGDLFEQTEASQPDGSTESNTDFNITLVTKLKEPSVPKASREHLEQLKELQHFDSPEWNNVRYAELQKQYAHSPGFVELDPNDEIKQFDSSKFCINMEKAFAAVTSSLLKQKDVLESEIRKFLMWAYSEKDISYNEIYLKLNEVFTNSDYTKVCSDSLQLVCGHRAELVQHRRETILASVKDAYHKSALRKIPPSCSNLFDSEKFSTAIEKAGGMKNVFCLQVHEILSALECEEYDNYTENIIYVEPPIEHTDQVTDEDSDKSDEEHGANLNHLGRRLLQTS</sequence>
<feature type="region of interest" description="Disordered" evidence="1">
    <location>
        <begin position="60"/>
        <end position="84"/>
    </location>
</feature>
<gene>
    <name evidence="2" type="ORF">CHILSU_LOCUS8456</name>
</gene>
<organism evidence="2 3">
    <name type="scientific">Chilo suppressalis</name>
    <name type="common">Asiatic rice borer moth</name>
    <dbReference type="NCBI Taxonomy" id="168631"/>
    <lineage>
        <taxon>Eukaryota</taxon>
        <taxon>Metazoa</taxon>
        <taxon>Ecdysozoa</taxon>
        <taxon>Arthropoda</taxon>
        <taxon>Hexapoda</taxon>
        <taxon>Insecta</taxon>
        <taxon>Pterygota</taxon>
        <taxon>Neoptera</taxon>
        <taxon>Endopterygota</taxon>
        <taxon>Lepidoptera</taxon>
        <taxon>Glossata</taxon>
        <taxon>Ditrysia</taxon>
        <taxon>Pyraloidea</taxon>
        <taxon>Crambidae</taxon>
        <taxon>Crambinae</taxon>
        <taxon>Chilo</taxon>
    </lineage>
</organism>
<dbReference type="EMBL" id="OU963923">
    <property type="protein sequence ID" value="CAH0405105.1"/>
    <property type="molecule type" value="Genomic_DNA"/>
</dbReference>
<proteinExistence type="predicted"/>
<feature type="region of interest" description="Disordered" evidence="1">
    <location>
        <begin position="253"/>
        <end position="323"/>
    </location>
</feature>
<dbReference type="Proteomes" id="UP001153292">
    <property type="component" value="Chromosome 30"/>
</dbReference>
<name>A0ABN8B964_CHISP</name>
<feature type="compositionally biased region" description="Basic residues" evidence="1">
    <location>
        <begin position="64"/>
        <end position="84"/>
    </location>
</feature>
<accession>A0ABN8B964</accession>
<evidence type="ECO:0000313" key="2">
    <source>
        <dbReference type="EMBL" id="CAH0405105.1"/>
    </source>
</evidence>
<feature type="compositionally biased region" description="Polar residues" evidence="1">
    <location>
        <begin position="259"/>
        <end position="268"/>
    </location>
</feature>
<feature type="region of interest" description="Disordered" evidence="1">
    <location>
        <begin position="179"/>
        <end position="207"/>
    </location>
</feature>
<feature type="compositionally biased region" description="Basic and acidic residues" evidence="1">
    <location>
        <begin position="274"/>
        <end position="283"/>
    </location>
</feature>
<protein>
    <submittedName>
        <fullName evidence="2">Uncharacterized protein</fullName>
    </submittedName>
</protein>
<feature type="region of interest" description="Disordered" evidence="1">
    <location>
        <begin position="613"/>
        <end position="646"/>
    </location>
</feature>
<evidence type="ECO:0000256" key="1">
    <source>
        <dbReference type="SAM" id="MobiDB-lite"/>
    </source>
</evidence>
<reference evidence="2" key="1">
    <citation type="submission" date="2021-12" db="EMBL/GenBank/DDBJ databases">
        <authorList>
            <person name="King R."/>
        </authorList>
    </citation>
    <scope>NUCLEOTIDE SEQUENCE</scope>
</reference>
<feature type="compositionally biased region" description="Basic residues" evidence="1">
    <location>
        <begin position="311"/>
        <end position="323"/>
    </location>
</feature>